<dbReference type="Gene3D" id="3.40.50.1820">
    <property type="entry name" value="alpha/beta hydrolase"/>
    <property type="match status" value="1"/>
</dbReference>
<dbReference type="EMBL" id="JBBXJM010000003">
    <property type="protein sequence ID" value="KAL1409371.1"/>
    <property type="molecule type" value="Genomic_DNA"/>
</dbReference>
<dbReference type="GeneID" id="95984396"/>
<reference evidence="3 4" key="1">
    <citation type="submission" date="2023-08" db="EMBL/GenBank/DDBJ databases">
        <title>Annotated Genome Sequence of Vanrija albida AlHP1.</title>
        <authorList>
            <person name="Herzog R."/>
        </authorList>
    </citation>
    <scope>NUCLEOTIDE SEQUENCE [LARGE SCALE GENOMIC DNA]</scope>
    <source>
        <strain evidence="3 4">AlHP1</strain>
    </source>
</reference>
<proteinExistence type="predicted"/>
<keyword evidence="1" id="KW-0378">Hydrolase</keyword>
<dbReference type="InterPro" id="IPR013094">
    <property type="entry name" value="AB_hydrolase_3"/>
</dbReference>
<dbReference type="RefSeq" id="XP_069209315.1">
    <property type="nucleotide sequence ID" value="XM_069351897.1"/>
</dbReference>
<dbReference type="SUPFAM" id="SSF53474">
    <property type="entry name" value="alpha/beta-Hydrolases"/>
    <property type="match status" value="1"/>
</dbReference>
<gene>
    <name evidence="3" type="ORF">Q8F55_003353</name>
</gene>
<protein>
    <recommendedName>
        <fullName evidence="2">Alpha/beta hydrolase fold-3 domain-containing protein</fullName>
    </recommendedName>
</protein>
<feature type="domain" description="Alpha/beta hydrolase fold-3" evidence="2">
    <location>
        <begin position="175"/>
        <end position="389"/>
    </location>
</feature>
<accession>A0ABR3Q3Z8</accession>
<comment type="caution">
    <text evidence="3">The sequence shown here is derived from an EMBL/GenBank/DDBJ whole genome shotgun (WGS) entry which is preliminary data.</text>
</comment>
<dbReference type="Pfam" id="PF07859">
    <property type="entry name" value="Abhydrolase_3"/>
    <property type="match status" value="1"/>
</dbReference>
<dbReference type="InterPro" id="IPR029058">
    <property type="entry name" value="AB_hydrolase_fold"/>
</dbReference>
<dbReference type="Proteomes" id="UP001565368">
    <property type="component" value="Unassembled WGS sequence"/>
</dbReference>
<dbReference type="InterPro" id="IPR050300">
    <property type="entry name" value="GDXG_lipolytic_enzyme"/>
</dbReference>
<evidence type="ECO:0000313" key="4">
    <source>
        <dbReference type="Proteomes" id="UP001565368"/>
    </source>
</evidence>
<dbReference type="PANTHER" id="PTHR48081">
    <property type="entry name" value="AB HYDROLASE SUPERFAMILY PROTEIN C4A8.06C"/>
    <property type="match status" value="1"/>
</dbReference>
<evidence type="ECO:0000313" key="3">
    <source>
        <dbReference type="EMBL" id="KAL1409371.1"/>
    </source>
</evidence>
<dbReference type="PANTHER" id="PTHR48081:SF5">
    <property type="entry name" value="ALPHA_BETA HYDROLASE FOLD-3 DOMAIN-CONTAINING PROTEIN"/>
    <property type="match status" value="1"/>
</dbReference>
<evidence type="ECO:0000259" key="2">
    <source>
        <dbReference type="Pfam" id="PF07859"/>
    </source>
</evidence>
<organism evidence="3 4">
    <name type="scientific">Vanrija albida</name>
    <dbReference type="NCBI Taxonomy" id="181172"/>
    <lineage>
        <taxon>Eukaryota</taxon>
        <taxon>Fungi</taxon>
        <taxon>Dikarya</taxon>
        <taxon>Basidiomycota</taxon>
        <taxon>Agaricomycotina</taxon>
        <taxon>Tremellomycetes</taxon>
        <taxon>Trichosporonales</taxon>
        <taxon>Trichosporonaceae</taxon>
        <taxon>Vanrija</taxon>
    </lineage>
</organism>
<name>A0ABR3Q3Z8_9TREE</name>
<sequence length="438" mass="47781">MTPRPGEPRWAPRPQGTARWFPQPPYEPRPLLRSILRLLAWPPMLLLGIPLNVAYNSVLYLFKRPSHGLRRFVVSGIARYLTGSLNLGAVYTPDKDASTVTPAVLKLYGARADASARTIPPIADSVPRLPILQIAGDRVRPAPVTAFMLAPKTPAGASAKHIWREAAQGEKIIYYVVGGGYQTGHPLQWSLAWDWCKDSGLRVFAPNYRKCLDEGSAFPAPLYDFLAGWQFLVDDLGFEPQNIVLNGNSAGAHAIIQLTGYLDELMESGWTSWGLPAGVFACAPWADVTASFPSLTTNYHNDWVQSVAPVIAPAYARHYASYLTNPYLSPALITGPNATFSRLAKAGVKVYVNAGCDEVLRDEIIALTDAMRASGLDPHFLLIEGGSHCEFAFAGLPITPWPGAGFSYPLVDGQWRTLLKEIGFDGGYDKASEEAAEK</sequence>
<keyword evidence="4" id="KW-1185">Reference proteome</keyword>
<evidence type="ECO:0000256" key="1">
    <source>
        <dbReference type="ARBA" id="ARBA00022801"/>
    </source>
</evidence>